<dbReference type="SUPFAM" id="SSF55120">
    <property type="entry name" value="Pseudouridine synthase"/>
    <property type="match status" value="1"/>
</dbReference>
<organism evidence="3 4">
    <name type="scientific">Echinicola strongylocentroti</name>
    <dbReference type="NCBI Taxonomy" id="1795355"/>
    <lineage>
        <taxon>Bacteria</taxon>
        <taxon>Pseudomonadati</taxon>
        <taxon>Bacteroidota</taxon>
        <taxon>Cytophagia</taxon>
        <taxon>Cytophagales</taxon>
        <taxon>Cyclobacteriaceae</taxon>
        <taxon>Echinicola</taxon>
    </lineage>
</organism>
<dbReference type="EMBL" id="CP030041">
    <property type="protein sequence ID" value="AWW28907.1"/>
    <property type="molecule type" value="Genomic_DNA"/>
</dbReference>
<dbReference type="GO" id="GO:0009982">
    <property type="term" value="F:pseudouridine synthase activity"/>
    <property type="evidence" value="ECO:0007669"/>
    <property type="project" value="InterPro"/>
</dbReference>
<proteinExistence type="predicted"/>
<feature type="domain" description="Pseudouridine synthase RsuA/RluA-like" evidence="2">
    <location>
        <begin position="12"/>
        <end position="165"/>
    </location>
</feature>
<name>A0A2Z4IE20_9BACT</name>
<accession>A0A2Z4IE20</accession>
<dbReference type="AlphaFoldDB" id="A0A2Z4IE20"/>
<dbReference type="Pfam" id="PF00849">
    <property type="entry name" value="PseudoU_synth_2"/>
    <property type="match status" value="1"/>
</dbReference>
<reference evidence="3 4" key="1">
    <citation type="submission" date="2018-06" db="EMBL/GenBank/DDBJ databases">
        <title>Echinicola strongylocentroti sp. nov., isolated from a sea urchin Strongylocentrotus intermedius.</title>
        <authorList>
            <person name="Bae S.S."/>
        </authorList>
    </citation>
    <scope>NUCLEOTIDE SEQUENCE [LARGE SCALE GENOMIC DNA]</scope>
    <source>
        <strain evidence="3 4">MEBiC08714</strain>
    </source>
</reference>
<dbReference type="Proteomes" id="UP000248688">
    <property type="component" value="Chromosome"/>
</dbReference>
<evidence type="ECO:0000313" key="3">
    <source>
        <dbReference type="EMBL" id="AWW28907.1"/>
    </source>
</evidence>
<dbReference type="InterPro" id="IPR006145">
    <property type="entry name" value="PsdUridine_synth_RsuA/RluA"/>
</dbReference>
<dbReference type="RefSeq" id="WP_112782328.1">
    <property type="nucleotide sequence ID" value="NZ_CP030041.1"/>
</dbReference>
<keyword evidence="4" id="KW-1185">Reference proteome</keyword>
<dbReference type="Gene3D" id="3.30.2350.10">
    <property type="entry name" value="Pseudouridine synthase"/>
    <property type="match status" value="1"/>
</dbReference>
<gene>
    <name evidence="3" type="ORF">DN752_01475</name>
</gene>
<protein>
    <submittedName>
        <fullName evidence="3">Pseudouridylate synthase</fullName>
    </submittedName>
</protein>
<keyword evidence="1" id="KW-0413">Isomerase</keyword>
<dbReference type="PANTHER" id="PTHR21600:SF56">
    <property type="entry name" value="TRNA PSEUDOURIDINE SYNTHASE C"/>
    <property type="match status" value="1"/>
</dbReference>
<evidence type="ECO:0000256" key="1">
    <source>
        <dbReference type="ARBA" id="ARBA00023235"/>
    </source>
</evidence>
<dbReference type="InterPro" id="IPR050188">
    <property type="entry name" value="RluA_PseudoU_synthase"/>
</dbReference>
<dbReference type="KEGG" id="est:DN752_01475"/>
<dbReference type="GO" id="GO:0000455">
    <property type="term" value="P:enzyme-directed rRNA pseudouridine synthesis"/>
    <property type="evidence" value="ECO:0007669"/>
    <property type="project" value="TreeGrafter"/>
</dbReference>
<dbReference type="GO" id="GO:0140098">
    <property type="term" value="F:catalytic activity, acting on RNA"/>
    <property type="evidence" value="ECO:0007669"/>
    <property type="project" value="UniProtKB-ARBA"/>
</dbReference>
<evidence type="ECO:0000259" key="2">
    <source>
        <dbReference type="Pfam" id="PF00849"/>
    </source>
</evidence>
<dbReference type="OrthoDB" id="835205at2"/>
<evidence type="ECO:0000313" key="4">
    <source>
        <dbReference type="Proteomes" id="UP000248688"/>
    </source>
</evidence>
<sequence length="235" mass="27766">MTELEILFEDEHYIAVNKPAGVMVHRSSIAKDDDPVYAMQVLRDQMGHHVYPIHRIDRPTSGVLWFARNREVVPAFQERFITKDIRKFYLTVVRGYTKEQEGLIDYPLRKKLKKELQEAQTAYLSLGQVEIPVQSSPRHDSSRYSLVRAYPLTGRMHQIRRHFAHERNYIIGDNTHGDNRQNRFFRMHFQMHHMLLHAWSTAFDHPITGKKITVTAPLPDHFHKIITEFGWQELV</sequence>
<dbReference type="PANTHER" id="PTHR21600">
    <property type="entry name" value="MITOCHONDRIAL RNA PSEUDOURIDINE SYNTHASE"/>
    <property type="match status" value="1"/>
</dbReference>
<dbReference type="InterPro" id="IPR020103">
    <property type="entry name" value="PsdUridine_synth_cat_dom_sf"/>
</dbReference>
<dbReference type="GO" id="GO:0003723">
    <property type="term" value="F:RNA binding"/>
    <property type="evidence" value="ECO:0007669"/>
    <property type="project" value="InterPro"/>
</dbReference>